<dbReference type="GeneID" id="303486863"/>
<gene>
    <name evidence="2" type="ORF">B5J99_14855</name>
</gene>
<keyword evidence="1" id="KW-0812">Transmembrane</keyword>
<accession>A0ABN5B6I2</accession>
<dbReference type="RefSeq" id="WP_069050032.1">
    <property type="nucleotide sequence ID" value="NZ_CP020083.1"/>
</dbReference>
<name>A0ABN5B6I2_9SPHN</name>
<evidence type="ECO:0000256" key="1">
    <source>
        <dbReference type="SAM" id="Phobius"/>
    </source>
</evidence>
<dbReference type="Proteomes" id="UP000258016">
    <property type="component" value="Chromosome"/>
</dbReference>
<keyword evidence="1" id="KW-1133">Transmembrane helix</keyword>
<dbReference type="EMBL" id="CP020083">
    <property type="protein sequence ID" value="ASR52581.1"/>
    <property type="molecule type" value="Genomic_DNA"/>
</dbReference>
<keyword evidence="3" id="KW-1185">Reference proteome</keyword>
<organism evidence="2 3">
    <name type="scientific">Blastomonas fulva</name>
    <dbReference type="NCBI Taxonomy" id="1550728"/>
    <lineage>
        <taxon>Bacteria</taxon>
        <taxon>Pseudomonadati</taxon>
        <taxon>Pseudomonadota</taxon>
        <taxon>Alphaproteobacteria</taxon>
        <taxon>Sphingomonadales</taxon>
        <taxon>Sphingomonadaceae</taxon>
        <taxon>Blastomonas</taxon>
    </lineage>
</organism>
<protein>
    <recommendedName>
        <fullName evidence="4">PEP-CTERM protein-sorting domain-containing protein</fullName>
    </recommendedName>
</protein>
<feature type="transmembrane region" description="Helical" evidence="1">
    <location>
        <begin position="59"/>
        <end position="76"/>
    </location>
</feature>
<keyword evidence="1" id="KW-0472">Membrane</keyword>
<evidence type="ECO:0000313" key="2">
    <source>
        <dbReference type="EMBL" id="ASR52581.1"/>
    </source>
</evidence>
<evidence type="ECO:0008006" key="4">
    <source>
        <dbReference type="Google" id="ProtNLM"/>
    </source>
</evidence>
<proteinExistence type="predicted"/>
<reference evidence="2 3" key="1">
    <citation type="submission" date="2017-03" db="EMBL/GenBank/DDBJ databases">
        <title>Complete genome sequence of Blastomonas fulva degrading microcsystin LR.</title>
        <authorList>
            <person name="Lee H.-g."/>
            <person name="Jin L."/>
            <person name="oh H.-M."/>
        </authorList>
    </citation>
    <scope>NUCLEOTIDE SEQUENCE [LARGE SCALE GENOMIC DNA]</scope>
    <source>
        <strain evidence="2 3">T2</strain>
    </source>
</reference>
<evidence type="ECO:0000313" key="3">
    <source>
        <dbReference type="Proteomes" id="UP000258016"/>
    </source>
</evidence>
<sequence length="86" mass="8702">MKPGRINGFTARGIVGALGGALLLGQQALASPLSGATLDGLTRAEGIRSWIEIAEPGNLGLLFMGIAGLLIGRWAAGGKRKGPPKP</sequence>